<dbReference type="InterPro" id="IPR036237">
    <property type="entry name" value="Xyl_isomerase-like_sf"/>
</dbReference>
<dbReference type="EMBL" id="QRWX01000002">
    <property type="protein sequence ID" value="RGT56390.1"/>
    <property type="molecule type" value="Genomic_DNA"/>
</dbReference>
<dbReference type="GO" id="GO:0034015">
    <property type="term" value="F:L-ribulose-5-phosphate 3-epimerase activity"/>
    <property type="evidence" value="ECO:0007669"/>
    <property type="project" value="TreeGrafter"/>
</dbReference>
<proteinExistence type="predicted"/>
<accession>A0A412PG20</accession>
<dbReference type="GO" id="GO:0019852">
    <property type="term" value="P:L-ascorbic acid metabolic process"/>
    <property type="evidence" value="ECO:0007669"/>
    <property type="project" value="TreeGrafter"/>
</dbReference>
<dbReference type="Gene3D" id="3.20.20.150">
    <property type="entry name" value="Divalent-metal-dependent TIM barrel enzymes"/>
    <property type="match status" value="1"/>
</dbReference>
<dbReference type="Proteomes" id="UP000284731">
    <property type="component" value="Unassembled WGS sequence"/>
</dbReference>
<evidence type="ECO:0000313" key="5">
    <source>
        <dbReference type="Proteomes" id="UP000284731"/>
    </source>
</evidence>
<feature type="domain" description="Xylose isomerase-like TIM barrel" evidence="3">
    <location>
        <begin position="34"/>
        <end position="272"/>
    </location>
</feature>
<dbReference type="InterPro" id="IPR013022">
    <property type="entry name" value="Xyl_isomerase-like_TIM-brl"/>
</dbReference>
<sequence>MERMHTMDNKAYRLGMYEKSMPKELSWQEKLIICKESGFDWLEISIDETDDKLARLDWSQEERNVIKQAIIKTGVPIHTMCLSGHRKYPLGDLDPDTESRSLEIMEKAIYLAQDLGIRIIQLAGYDVYYKEGNKDTKNQFIKNLHIATKMAAKYGVVMGFETMETPFMDTVEKAMEYVDIINSPYLQIYPDIGNLTNAEKIYGTSVIEDLQKGSGHIVAAHLKETVPGKYREIPFGTGHTEFVQDIRCLKDMGVRMFTGEFWYTGEENWRDICKHAGSFLRDKLNQVFE</sequence>
<evidence type="ECO:0000256" key="1">
    <source>
        <dbReference type="ARBA" id="ARBA00023235"/>
    </source>
</evidence>
<dbReference type="PANTHER" id="PTHR43489:SF1">
    <property type="entry name" value="L-RIBULOSE-5-PHOSPHATE 3-EPIMERASE SGBU-RELATED"/>
    <property type="match status" value="1"/>
</dbReference>
<dbReference type="GO" id="GO:0016861">
    <property type="term" value="F:intramolecular oxidoreductase activity, interconverting aldoses and ketoses"/>
    <property type="evidence" value="ECO:0007669"/>
    <property type="project" value="InterPro"/>
</dbReference>
<evidence type="ECO:0000313" key="4">
    <source>
        <dbReference type="EMBL" id="RGT56390.1"/>
    </source>
</evidence>
<dbReference type="NCBIfam" id="TIGR00542">
    <property type="entry name" value="hxl6Piso_put"/>
    <property type="match status" value="1"/>
</dbReference>
<dbReference type="SUPFAM" id="SSF51658">
    <property type="entry name" value="Xylose isomerase-like"/>
    <property type="match status" value="1"/>
</dbReference>
<evidence type="ECO:0000259" key="3">
    <source>
        <dbReference type="Pfam" id="PF01261"/>
    </source>
</evidence>
<comment type="caution">
    <text evidence="4">The sequence shown here is derived from an EMBL/GenBank/DDBJ whole genome shotgun (WGS) entry which is preliminary data.</text>
</comment>
<dbReference type="Pfam" id="PF01261">
    <property type="entry name" value="AP_endonuc_2"/>
    <property type="match status" value="1"/>
</dbReference>
<dbReference type="NCBIfam" id="NF009688">
    <property type="entry name" value="PRK13209.1"/>
    <property type="match status" value="1"/>
</dbReference>
<dbReference type="InterPro" id="IPR050417">
    <property type="entry name" value="Sugar_Epim/Isomerase"/>
</dbReference>
<keyword evidence="1 4" id="KW-0413">Isomerase</keyword>
<dbReference type="InterPro" id="IPR004560">
    <property type="entry name" value="L-Ru-5P_3-Epase"/>
</dbReference>
<dbReference type="PANTHER" id="PTHR43489">
    <property type="entry name" value="ISOMERASE"/>
    <property type="match status" value="1"/>
</dbReference>
<reference evidence="4 5" key="1">
    <citation type="submission" date="2018-08" db="EMBL/GenBank/DDBJ databases">
        <title>A genome reference for cultivated species of the human gut microbiota.</title>
        <authorList>
            <person name="Zou Y."/>
            <person name="Xue W."/>
            <person name="Luo G."/>
        </authorList>
    </citation>
    <scope>NUCLEOTIDE SEQUENCE [LARGE SCALE GENOMIC DNA]</scope>
    <source>
        <strain evidence="4 5">AF18-46</strain>
    </source>
</reference>
<evidence type="ECO:0000256" key="2">
    <source>
        <dbReference type="NCBIfam" id="TIGR00542"/>
    </source>
</evidence>
<dbReference type="AlphaFoldDB" id="A0A412PG20"/>
<organism evidence="4 5">
    <name type="scientific">Solobacterium moorei</name>
    <dbReference type="NCBI Taxonomy" id="102148"/>
    <lineage>
        <taxon>Bacteria</taxon>
        <taxon>Bacillati</taxon>
        <taxon>Bacillota</taxon>
        <taxon>Erysipelotrichia</taxon>
        <taxon>Erysipelotrichales</taxon>
        <taxon>Erysipelotrichaceae</taxon>
        <taxon>Solobacterium</taxon>
    </lineage>
</organism>
<protein>
    <recommendedName>
        <fullName evidence="2">L-ribulose-5-phosphate 3-epimerase</fullName>
    </recommendedName>
</protein>
<dbReference type="NCBIfam" id="NF009689">
    <property type="entry name" value="PRK13210.1"/>
    <property type="match status" value="1"/>
</dbReference>
<gene>
    <name evidence="4" type="ORF">DWX20_06170</name>
</gene>
<name>A0A412PG20_9FIRM</name>